<feature type="transmembrane region" description="Helical" evidence="1">
    <location>
        <begin position="61"/>
        <end position="81"/>
    </location>
</feature>
<dbReference type="RefSeq" id="WP_377831852.1">
    <property type="nucleotide sequence ID" value="NZ_JBHRSK010000004.1"/>
</dbReference>
<organism evidence="2 3">
    <name type="scientific">Acidimangrovimonas pyrenivorans</name>
    <dbReference type="NCBI Taxonomy" id="2030798"/>
    <lineage>
        <taxon>Bacteria</taxon>
        <taxon>Pseudomonadati</taxon>
        <taxon>Pseudomonadota</taxon>
        <taxon>Alphaproteobacteria</taxon>
        <taxon>Rhodobacterales</taxon>
        <taxon>Paracoccaceae</taxon>
        <taxon>Acidimangrovimonas</taxon>
    </lineage>
</organism>
<gene>
    <name evidence="2" type="ORF">ACFOES_03830</name>
</gene>
<keyword evidence="1" id="KW-1133">Transmembrane helix</keyword>
<accession>A0ABV7ADK9</accession>
<keyword evidence="1" id="KW-0812">Transmembrane</keyword>
<dbReference type="Proteomes" id="UP001595443">
    <property type="component" value="Unassembled WGS sequence"/>
</dbReference>
<evidence type="ECO:0000313" key="3">
    <source>
        <dbReference type="Proteomes" id="UP001595443"/>
    </source>
</evidence>
<evidence type="ECO:0000256" key="1">
    <source>
        <dbReference type="SAM" id="Phobius"/>
    </source>
</evidence>
<name>A0ABV7ADK9_9RHOB</name>
<comment type="caution">
    <text evidence="2">The sequence shown here is derived from an EMBL/GenBank/DDBJ whole genome shotgun (WGS) entry which is preliminary data.</text>
</comment>
<feature type="transmembrane region" description="Helical" evidence="1">
    <location>
        <begin position="101"/>
        <end position="119"/>
    </location>
</feature>
<keyword evidence="3" id="KW-1185">Reference proteome</keyword>
<proteinExistence type="predicted"/>
<reference evidence="3" key="1">
    <citation type="journal article" date="2019" name="Int. J. Syst. Evol. Microbiol.">
        <title>The Global Catalogue of Microorganisms (GCM) 10K type strain sequencing project: providing services to taxonomists for standard genome sequencing and annotation.</title>
        <authorList>
            <consortium name="The Broad Institute Genomics Platform"/>
            <consortium name="The Broad Institute Genome Sequencing Center for Infectious Disease"/>
            <person name="Wu L."/>
            <person name="Ma J."/>
        </authorList>
    </citation>
    <scope>NUCLEOTIDE SEQUENCE [LARGE SCALE GENOMIC DNA]</scope>
    <source>
        <strain evidence="3">KCTC 62192</strain>
    </source>
</reference>
<protein>
    <submittedName>
        <fullName evidence="2">Uncharacterized protein</fullName>
    </submittedName>
</protein>
<evidence type="ECO:0000313" key="2">
    <source>
        <dbReference type="EMBL" id="MFC2967213.1"/>
    </source>
</evidence>
<keyword evidence="1" id="KW-0472">Membrane</keyword>
<sequence>MNLASRIAGYACPACGAELPFRAVNKTMRRPLGGRPGQAPPLCTCPGCGARVRIADTGAQAVVKFLLLQAPVALAPPLLLADMLRRLPVFGSVGAEGGHDLALPGLLVVLPVFLLFGLLSRRFTTLEVVP</sequence>
<dbReference type="EMBL" id="JBHRSK010000004">
    <property type="protein sequence ID" value="MFC2967213.1"/>
    <property type="molecule type" value="Genomic_DNA"/>
</dbReference>